<reference evidence="9 10" key="1">
    <citation type="journal article" date="2010" name="Appl. Environ. Microbiol.">
        <title>The genome sequence of the crenarchaeon Acidilobus saccharovorans supports a new order, Acidilobales, and suggests an important ecological role in terrestrial acidic hot springs.</title>
        <authorList>
            <person name="Mardanov A.V."/>
            <person name="Svetlitchnyi V.A."/>
            <person name="Beletsky A.V."/>
            <person name="Prokofeva M.I."/>
            <person name="Bonch-Osmolovskaya E.A."/>
            <person name="Ravin N.V."/>
            <person name="Skryabin K.G."/>
        </authorList>
    </citation>
    <scope>NUCLEOTIDE SEQUENCE [LARGE SCALE GENOMIC DNA]</scope>
    <source>
        <strain evidence="10">DSM 16705 / JCM 18335 / VKM B-2471 / 345-15</strain>
    </source>
</reference>
<dbReference type="InterPro" id="IPR044878">
    <property type="entry name" value="UbiA_sf"/>
</dbReference>
<dbReference type="Pfam" id="PF01040">
    <property type="entry name" value="UbiA"/>
    <property type="match status" value="1"/>
</dbReference>
<dbReference type="GeneID" id="9499085"/>
<name>D9Q1R8_ACIS3</name>
<comment type="subcellular location">
    <subcellularLocation>
        <location evidence="1">Cell membrane</location>
        <topology evidence="1">Multi-pass membrane protein</topology>
    </subcellularLocation>
</comment>
<protein>
    <submittedName>
        <fullName evidence="9">Prenyltransferase</fullName>
    </submittedName>
</protein>
<sequence length="291" mass="30987">MANLVDYIKSTRPWTVAFSALIYMLGVFAAVRLGLGISYLLVGLGLAGEALVHTMVNMFNDYFDFKLGFDSAPSPVRLHPILNGITKPCNLRRDAIAVGLAGLSLGVAVTVLGRPLAMVFGLIGIFFGYGYSDPRIGFKYRALGDLAYPLSMVVLAEAGFYLASGRLLPEGLLAGLPVVIATEGVLFANYWRDTDRDRSLGARTLAQVLGPRLSAAYYAAVLLASLASVVVLVTIGLYPVLSLASLASAAYAAKLLRESMAGRLEKLDFETAVYSYLIGFLVLAGMALSLA</sequence>
<dbReference type="GO" id="GO:0005886">
    <property type="term" value="C:plasma membrane"/>
    <property type="evidence" value="ECO:0007669"/>
    <property type="project" value="UniProtKB-SubCell"/>
</dbReference>
<evidence type="ECO:0000256" key="4">
    <source>
        <dbReference type="ARBA" id="ARBA00022679"/>
    </source>
</evidence>
<dbReference type="InterPro" id="IPR026046">
    <property type="entry name" value="UBIAD1"/>
</dbReference>
<dbReference type="GO" id="GO:0004659">
    <property type="term" value="F:prenyltransferase activity"/>
    <property type="evidence" value="ECO:0007669"/>
    <property type="project" value="InterPro"/>
</dbReference>
<keyword evidence="5 8" id="KW-0812">Transmembrane</keyword>
<evidence type="ECO:0000256" key="2">
    <source>
        <dbReference type="ARBA" id="ARBA00004863"/>
    </source>
</evidence>
<dbReference type="PIRSF" id="PIRSF005355">
    <property type="entry name" value="UBIAD1"/>
    <property type="match status" value="1"/>
</dbReference>
<dbReference type="InParanoid" id="D9Q1R8"/>
<feature type="transmembrane region" description="Helical" evidence="8">
    <location>
        <begin position="146"/>
        <end position="164"/>
    </location>
</feature>
<dbReference type="Gene3D" id="1.10.357.140">
    <property type="entry name" value="UbiA prenyltransferase"/>
    <property type="match status" value="1"/>
</dbReference>
<keyword evidence="6 8" id="KW-1133">Transmembrane helix</keyword>
<accession>D9Q1R8</accession>
<feature type="transmembrane region" description="Helical" evidence="8">
    <location>
        <begin position="217"/>
        <end position="250"/>
    </location>
</feature>
<evidence type="ECO:0000256" key="1">
    <source>
        <dbReference type="ARBA" id="ARBA00004651"/>
    </source>
</evidence>
<dbReference type="InterPro" id="IPR000537">
    <property type="entry name" value="UbiA_prenyltransferase"/>
</dbReference>
<dbReference type="STRING" id="666510.ASAC_0850"/>
<dbReference type="KEGG" id="asc:ASAC_0850"/>
<feature type="transmembrane region" description="Helical" evidence="8">
    <location>
        <begin position="37"/>
        <end position="56"/>
    </location>
</feature>
<organism evidence="9 10">
    <name type="scientific">Acidilobus saccharovorans (strain DSM 16705 / JCM 18335 / VKM B-2471 / 345-15)</name>
    <dbReference type="NCBI Taxonomy" id="666510"/>
    <lineage>
        <taxon>Archaea</taxon>
        <taxon>Thermoproteota</taxon>
        <taxon>Thermoprotei</taxon>
        <taxon>Acidilobales</taxon>
        <taxon>Acidilobaceae</taxon>
        <taxon>Acidilobus</taxon>
    </lineage>
</organism>
<evidence type="ECO:0000313" key="9">
    <source>
        <dbReference type="EMBL" id="ADL19256.1"/>
    </source>
</evidence>
<dbReference type="AlphaFoldDB" id="D9Q1R8"/>
<evidence type="ECO:0000256" key="5">
    <source>
        <dbReference type="ARBA" id="ARBA00022692"/>
    </source>
</evidence>
<dbReference type="GO" id="GO:0042371">
    <property type="term" value="P:vitamin K biosynthetic process"/>
    <property type="evidence" value="ECO:0007669"/>
    <property type="project" value="TreeGrafter"/>
</dbReference>
<dbReference type="eggNOG" id="arCOG00480">
    <property type="taxonomic scope" value="Archaea"/>
</dbReference>
<dbReference type="RefSeq" id="WP_013266768.1">
    <property type="nucleotide sequence ID" value="NC_014374.1"/>
</dbReference>
<evidence type="ECO:0000256" key="3">
    <source>
        <dbReference type="ARBA" id="ARBA00022428"/>
    </source>
</evidence>
<dbReference type="Proteomes" id="UP000000346">
    <property type="component" value="Chromosome"/>
</dbReference>
<dbReference type="PANTHER" id="PTHR13929:SF0">
    <property type="entry name" value="UBIA PRENYLTRANSFERASE DOMAIN-CONTAINING PROTEIN 1"/>
    <property type="match status" value="1"/>
</dbReference>
<evidence type="ECO:0000256" key="8">
    <source>
        <dbReference type="SAM" id="Phobius"/>
    </source>
</evidence>
<keyword evidence="3" id="KW-0474">Menaquinone biosynthesis</keyword>
<feature type="transmembrane region" description="Helical" evidence="8">
    <location>
        <begin position="171"/>
        <end position="191"/>
    </location>
</feature>
<dbReference type="UniPathway" id="UPA00079"/>
<dbReference type="EMBL" id="CP001742">
    <property type="protein sequence ID" value="ADL19256.1"/>
    <property type="molecule type" value="Genomic_DNA"/>
</dbReference>
<keyword evidence="10" id="KW-1185">Reference proteome</keyword>
<feature type="transmembrane region" description="Helical" evidence="8">
    <location>
        <begin position="271"/>
        <end position="290"/>
    </location>
</feature>
<feature type="transmembrane region" description="Helical" evidence="8">
    <location>
        <begin position="12"/>
        <end position="31"/>
    </location>
</feature>
<keyword evidence="7 8" id="KW-0472">Membrane</keyword>
<dbReference type="OrthoDB" id="31413at2157"/>
<gene>
    <name evidence="9" type="ordered locus">ASAC_0850</name>
</gene>
<evidence type="ECO:0000313" key="10">
    <source>
        <dbReference type="Proteomes" id="UP000000346"/>
    </source>
</evidence>
<dbReference type="CDD" id="cd13962">
    <property type="entry name" value="PT_UbiA_UBIAD1"/>
    <property type="match status" value="1"/>
</dbReference>
<proteinExistence type="predicted"/>
<evidence type="ECO:0000256" key="6">
    <source>
        <dbReference type="ARBA" id="ARBA00022989"/>
    </source>
</evidence>
<comment type="pathway">
    <text evidence="2">Quinol/quinone metabolism; menaquinone biosynthesis.</text>
</comment>
<feature type="transmembrane region" description="Helical" evidence="8">
    <location>
        <begin position="95"/>
        <end position="126"/>
    </location>
</feature>
<evidence type="ECO:0000256" key="7">
    <source>
        <dbReference type="ARBA" id="ARBA00023136"/>
    </source>
</evidence>
<dbReference type="HOGENOM" id="CLU_043611_0_1_2"/>
<dbReference type="PANTHER" id="PTHR13929">
    <property type="entry name" value="1,4-DIHYDROXY-2-NAPHTHOATE OCTAPRENYLTRANSFERASE"/>
    <property type="match status" value="1"/>
</dbReference>
<dbReference type="GO" id="GO:0009234">
    <property type="term" value="P:menaquinone biosynthetic process"/>
    <property type="evidence" value="ECO:0007669"/>
    <property type="project" value="UniProtKB-UniPathway"/>
</dbReference>
<keyword evidence="4 9" id="KW-0808">Transferase</keyword>